<dbReference type="EMBL" id="ML771067">
    <property type="protein sequence ID" value="KAE9382724.1"/>
    <property type="molecule type" value="Genomic_DNA"/>
</dbReference>
<organism evidence="1 2">
    <name type="scientific">Gymnopus androsaceus JB14</name>
    <dbReference type="NCBI Taxonomy" id="1447944"/>
    <lineage>
        <taxon>Eukaryota</taxon>
        <taxon>Fungi</taxon>
        <taxon>Dikarya</taxon>
        <taxon>Basidiomycota</taxon>
        <taxon>Agaricomycotina</taxon>
        <taxon>Agaricomycetes</taxon>
        <taxon>Agaricomycetidae</taxon>
        <taxon>Agaricales</taxon>
        <taxon>Marasmiineae</taxon>
        <taxon>Omphalotaceae</taxon>
        <taxon>Gymnopus</taxon>
    </lineage>
</organism>
<proteinExistence type="predicted"/>
<accession>A0A6A4GB58</accession>
<keyword evidence="2" id="KW-1185">Reference proteome</keyword>
<dbReference type="OrthoDB" id="432970at2759"/>
<dbReference type="AlphaFoldDB" id="A0A6A4GB58"/>
<protein>
    <submittedName>
        <fullName evidence="1">Uncharacterized protein</fullName>
    </submittedName>
</protein>
<dbReference type="Proteomes" id="UP000799118">
    <property type="component" value="Unassembled WGS sequence"/>
</dbReference>
<name>A0A6A4GB58_9AGAR</name>
<reference evidence="1" key="1">
    <citation type="journal article" date="2019" name="Environ. Microbiol.">
        <title>Fungal ecological strategies reflected in gene transcription - a case study of two litter decomposers.</title>
        <authorList>
            <person name="Barbi F."/>
            <person name="Kohler A."/>
            <person name="Barry K."/>
            <person name="Baskaran P."/>
            <person name="Daum C."/>
            <person name="Fauchery L."/>
            <person name="Ihrmark K."/>
            <person name="Kuo A."/>
            <person name="LaButti K."/>
            <person name="Lipzen A."/>
            <person name="Morin E."/>
            <person name="Grigoriev I.V."/>
            <person name="Henrissat B."/>
            <person name="Lindahl B."/>
            <person name="Martin F."/>
        </authorList>
    </citation>
    <scope>NUCLEOTIDE SEQUENCE</scope>
    <source>
        <strain evidence="1">JB14</strain>
    </source>
</reference>
<sequence>MSKAKTHFFAITLKRNIASSDPLTLYSLVDADVLPFSILDKKYEHAAGVNPASILRDNEQERIRNGGLGAVLLMAVELAEDELHKTPEQAVIDTSCPTFQPLGLFKAHRDSIGRLPPMPKQIWRVCLKNALDGNAYADDCSTTPTPP</sequence>
<gene>
    <name evidence="1" type="ORF">BT96DRAFT_1010129</name>
</gene>
<evidence type="ECO:0000313" key="2">
    <source>
        <dbReference type="Proteomes" id="UP000799118"/>
    </source>
</evidence>
<evidence type="ECO:0000313" key="1">
    <source>
        <dbReference type="EMBL" id="KAE9382724.1"/>
    </source>
</evidence>